<organism evidence="1 2">
    <name type="scientific">Sphingomonas psychrolutea</name>
    <dbReference type="NCBI Taxonomy" id="1259676"/>
    <lineage>
        <taxon>Bacteria</taxon>
        <taxon>Pseudomonadati</taxon>
        <taxon>Pseudomonadota</taxon>
        <taxon>Alphaproteobacteria</taxon>
        <taxon>Sphingomonadales</taxon>
        <taxon>Sphingomonadaceae</taxon>
        <taxon>Sphingomonas</taxon>
    </lineage>
</organism>
<reference evidence="2" key="1">
    <citation type="journal article" date="2019" name="Int. J. Syst. Evol. Microbiol.">
        <title>The Global Catalogue of Microorganisms (GCM) 10K type strain sequencing project: providing services to taxonomists for standard genome sequencing and annotation.</title>
        <authorList>
            <consortium name="The Broad Institute Genomics Platform"/>
            <consortium name="The Broad Institute Genome Sequencing Center for Infectious Disease"/>
            <person name="Wu L."/>
            <person name="Ma J."/>
        </authorList>
    </citation>
    <scope>NUCLEOTIDE SEQUENCE [LARGE SCALE GENOMIC DNA]</scope>
    <source>
        <strain evidence="2">CGMCC 1.10106</strain>
    </source>
</reference>
<name>A0ABQ1H3M2_9SPHN</name>
<dbReference type="EMBL" id="BMDW01000022">
    <property type="protein sequence ID" value="GGA57655.1"/>
    <property type="molecule type" value="Genomic_DNA"/>
</dbReference>
<dbReference type="Proteomes" id="UP000618591">
    <property type="component" value="Unassembled WGS sequence"/>
</dbReference>
<accession>A0ABQ1H3M2</accession>
<sequence length="158" mass="17007">MRHLFNLEQPSAWLTERPLRRLVFFWDGPVGAAGDPARMAEVGGFFLHRSGVRVAVSVLHLQPGADPNLALIAASERPGTALLWIANDRLGGVHQPRLDRIDPTLLCRDFGEGQVVVTACRPRVGQAVRSASTVRPAAETSAKPPSIAIVSGSPFSVR</sequence>
<protein>
    <submittedName>
        <fullName evidence="1">Uncharacterized protein</fullName>
    </submittedName>
</protein>
<gene>
    <name evidence="1" type="ORF">GCM10011395_30000</name>
</gene>
<evidence type="ECO:0000313" key="1">
    <source>
        <dbReference type="EMBL" id="GGA57655.1"/>
    </source>
</evidence>
<proteinExistence type="predicted"/>
<evidence type="ECO:0000313" key="2">
    <source>
        <dbReference type="Proteomes" id="UP000618591"/>
    </source>
</evidence>
<comment type="caution">
    <text evidence="1">The sequence shown here is derived from an EMBL/GenBank/DDBJ whole genome shotgun (WGS) entry which is preliminary data.</text>
</comment>
<keyword evidence="2" id="KW-1185">Reference proteome</keyword>